<comment type="caution">
    <text evidence="3">The sequence shown here is derived from an EMBL/GenBank/DDBJ whole genome shotgun (WGS) entry which is preliminary data.</text>
</comment>
<evidence type="ECO:0000256" key="1">
    <source>
        <dbReference type="ARBA" id="ARBA00022448"/>
    </source>
</evidence>
<evidence type="ECO:0000313" key="4">
    <source>
        <dbReference type="Proteomes" id="UP000295726"/>
    </source>
</evidence>
<keyword evidence="4" id="KW-1185">Reference proteome</keyword>
<dbReference type="PANTHER" id="PTHR38682">
    <property type="entry name" value="V-TYPE ATP SYNTHASE SUBUNIT C"/>
    <property type="match status" value="1"/>
</dbReference>
<reference evidence="3 4" key="1">
    <citation type="submission" date="2019-03" db="EMBL/GenBank/DDBJ databases">
        <title>Genomic Encyclopedia of Type Strains, Phase IV (KMG-IV): sequencing the most valuable type-strain genomes for metagenomic binning, comparative biology and taxonomic classification.</title>
        <authorList>
            <person name="Goeker M."/>
        </authorList>
    </citation>
    <scope>NUCLEOTIDE SEQUENCE [LARGE SCALE GENOMIC DNA]</scope>
    <source>
        <strain evidence="3 4">DSM 29489</strain>
    </source>
</reference>
<dbReference type="InterPro" id="IPR044911">
    <property type="entry name" value="V-type_ATPase_csu/dsu_dom_3"/>
</dbReference>
<dbReference type="PANTHER" id="PTHR38682:SF1">
    <property type="entry name" value="V-TYPE ATP SYNTHASE SUBUNIT C"/>
    <property type="match status" value="1"/>
</dbReference>
<sequence length="348" mass="41458">MGNLLVYSGIVTKIRAMEARLLKPEQFEEIAGLHSVPEVFSYLKENSSYADALEAIDEARLHRGDIEKVLTLSLYQDYQKIFAFCSLDQRRFLKLYMKRYEIDLINYCFRIVINHYSQPFDIDYKRPFFDKYSSISIERLIESRTTDELVENLKDTEYYLPLKRLQDRQSVTLFDYDLTLDLYYFSTIWKERKKVLKKKELEIFTHDCGSQIDLLNLQWIYRAKKYYEMPPVHIYSLLIPIHYKISIDLIKELVESANMEDFFAAMAKTSYSHHYDFEQHLTIEQMYTNCLYHLYTADKRSNPYSIATINTYLFLKEEELRKLTTAMECIRYNLTPGETLAYVGGITQ</sequence>
<dbReference type="GO" id="GO:0046961">
    <property type="term" value="F:proton-transporting ATPase activity, rotational mechanism"/>
    <property type="evidence" value="ECO:0007669"/>
    <property type="project" value="InterPro"/>
</dbReference>
<dbReference type="InterPro" id="IPR050873">
    <property type="entry name" value="V-ATPase_V0D/AC39_subunit"/>
</dbReference>
<dbReference type="EMBL" id="SLZZ01000016">
    <property type="protein sequence ID" value="TCS77560.1"/>
    <property type="molecule type" value="Genomic_DNA"/>
</dbReference>
<dbReference type="OrthoDB" id="9816136at2"/>
<accession>A0A4R3K4F4</accession>
<protein>
    <submittedName>
        <fullName evidence="3">V/A-type H+-transporting ATPase subunit C</fullName>
    </submittedName>
</protein>
<evidence type="ECO:0000256" key="2">
    <source>
        <dbReference type="ARBA" id="ARBA00023065"/>
    </source>
</evidence>
<evidence type="ECO:0000313" key="3">
    <source>
        <dbReference type="EMBL" id="TCS77560.1"/>
    </source>
</evidence>
<dbReference type="SUPFAM" id="SSF103486">
    <property type="entry name" value="V-type ATP synthase subunit C"/>
    <property type="match status" value="1"/>
</dbReference>
<dbReference type="Pfam" id="PF01992">
    <property type="entry name" value="vATP-synt_AC39"/>
    <property type="match status" value="1"/>
</dbReference>
<keyword evidence="2" id="KW-0406">Ion transport</keyword>
<keyword evidence="1" id="KW-0813">Transport</keyword>
<dbReference type="AlphaFoldDB" id="A0A4R3K4F4"/>
<proteinExistence type="predicted"/>
<name>A0A4R3K4F4_9FIRM</name>
<dbReference type="InterPro" id="IPR002843">
    <property type="entry name" value="ATPase_V0-cplx_csu/dsu"/>
</dbReference>
<dbReference type="RefSeq" id="WP_132382051.1">
    <property type="nucleotide sequence ID" value="NZ_DAIQXH010000009.1"/>
</dbReference>
<dbReference type="InterPro" id="IPR036079">
    <property type="entry name" value="ATPase_csu/dsu_sf"/>
</dbReference>
<organism evidence="3 4">
    <name type="scientific">Muricomes intestini</name>
    <dbReference type="NCBI Taxonomy" id="1796634"/>
    <lineage>
        <taxon>Bacteria</taxon>
        <taxon>Bacillati</taxon>
        <taxon>Bacillota</taxon>
        <taxon>Clostridia</taxon>
        <taxon>Lachnospirales</taxon>
        <taxon>Lachnospiraceae</taxon>
        <taxon>Muricomes</taxon>
    </lineage>
</organism>
<dbReference type="Gene3D" id="1.10.132.50">
    <property type="entry name" value="ATP synthase (C/AC39) subunit, domain 3"/>
    <property type="match status" value="3"/>
</dbReference>
<dbReference type="Proteomes" id="UP000295726">
    <property type="component" value="Unassembled WGS sequence"/>
</dbReference>
<gene>
    <name evidence="3" type="ORF">EDD59_11643</name>
</gene>